<accession>A0A1E3QJ54</accession>
<dbReference type="GO" id="GO:0031990">
    <property type="term" value="P:mRNA export from nucleus in response to heat stress"/>
    <property type="evidence" value="ECO:0007669"/>
    <property type="project" value="TreeGrafter"/>
</dbReference>
<dbReference type="GeneID" id="30147767"/>
<proteinExistence type="predicted"/>
<reference evidence="3" key="1">
    <citation type="submission" date="2016-05" db="EMBL/GenBank/DDBJ databases">
        <title>Comparative genomics of biotechnologically important yeasts.</title>
        <authorList>
            <consortium name="DOE Joint Genome Institute"/>
            <person name="Riley R."/>
            <person name="Haridas S."/>
            <person name="Wolfe K.H."/>
            <person name="Lopes M.R."/>
            <person name="Hittinger C.T."/>
            <person name="Goker M."/>
            <person name="Salamov A."/>
            <person name="Wisecaver J."/>
            <person name="Long T.M."/>
            <person name="Aerts A.L."/>
            <person name="Barry K."/>
            <person name="Choi C."/>
            <person name="Clum A."/>
            <person name="Coughlan A.Y."/>
            <person name="Deshpande S."/>
            <person name="Douglass A.P."/>
            <person name="Hanson S.J."/>
            <person name="Klenk H.-P."/>
            <person name="Labutti K."/>
            <person name="Lapidus A."/>
            <person name="Lindquist E."/>
            <person name="Lipzen A."/>
            <person name="Meier-Kolthoff J.P."/>
            <person name="Ohm R.A."/>
            <person name="Otillar R.P."/>
            <person name="Pangilinan J."/>
            <person name="Peng Y."/>
            <person name="Rokas A."/>
            <person name="Rosa C.A."/>
            <person name="Scheuner C."/>
            <person name="Sibirny A.A."/>
            <person name="Slot J.C."/>
            <person name="Stielow J.B."/>
            <person name="Sun H."/>
            <person name="Kurtzman C.P."/>
            <person name="Blackwell M."/>
            <person name="Grigoriev I.V."/>
            <person name="Jeffries T.W."/>
        </authorList>
    </citation>
    <scope>NUCLEOTIDE SEQUENCE [LARGE SCALE GENOMIC DNA]</scope>
    <source>
        <strain evidence="3">NRRL Y-12698</strain>
    </source>
</reference>
<dbReference type="PANTHER" id="PTHR28284:SF1">
    <property type="entry name" value="NUCLEOPORIN NUP60"/>
    <property type="match status" value="1"/>
</dbReference>
<dbReference type="OrthoDB" id="4097082at2759"/>
<dbReference type="InterPro" id="IPR034432">
    <property type="entry name" value="Nup60"/>
</dbReference>
<dbReference type="GO" id="GO:0044615">
    <property type="term" value="C:nuclear pore nuclear basket"/>
    <property type="evidence" value="ECO:0007669"/>
    <property type="project" value="InterPro"/>
</dbReference>
<dbReference type="RefSeq" id="XP_018983064.1">
    <property type="nucleotide sequence ID" value="XM_019129914.1"/>
</dbReference>
<feature type="compositionally biased region" description="Basic residues" evidence="1">
    <location>
        <begin position="1"/>
        <end position="10"/>
    </location>
</feature>
<name>A0A1E3QJ54_9ASCO</name>
<protein>
    <submittedName>
        <fullName evidence="2">Uncharacterized protein</fullName>
    </submittedName>
</protein>
<dbReference type="GO" id="GO:0008298">
    <property type="term" value="P:intracellular mRNA localization"/>
    <property type="evidence" value="ECO:0007669"/>
    <property type="project" value="TreeGrafter"/>
</dbReference>
<keyword evidence="3" id="KW-1185">Reference proteome</keyword>
<evidence type="ECO:0000313" key="3">
    <source>
        <dbReference type="Proteomes" id="UP000094336"/>
    </source>
</evidence>
<evidence type="ECO:0000313" key="2">
    <source>
        <dbReference type="EMBL" id="ODQ77736.1"/>
    </source>
</evidence>
<dbReference type="STRING" id="984486.A0A1E3QJ54"/>
<feature type="region of interest" description="Disordered" evidence="1">
    <location>
        <begin position="1"/>
        <end position="25"/>
    </location>
</feature>
<dbReference type="GO" id="GO:0006607">
    <property type="term" value="P:NLS-bearing protein import into nucleus"/>
    <property type="evidence" value="ECO:0007669"/>
    <property type="project" value="TreeGrafter"/>
</dbReference>
<dbReference type="GO" id="GO:0017056">
    <property type="term" value="F:structural constituent of nuclear pore"/>
    <property type="evidence" value="ECO:0007669"/>
    <property type="project" value="InterPro"/>
</dbReference>
<sequence>MDSRKNRSSKARTQQPKPYDRSENPSIFTRVRRFFTPAAWAAEVSDSDSLVVRGPEPFTFPEPDISALTTPKTLKLSSSTFSASPNATLAEFFQRRGDNPLSEIEMEGVQSLLKRLTAKNTPVKGVSTPDTTVLRFPSELGHTPVVATPLFTPSYATSPAPTHSAKRVYQFSGLPSPYRTRIRSPLAARLPIISLPIKRSDKPLSSTASALLSLLELPLPETPAGFSNPYAKRRLNDLEQSTPKKATILDIENTIEKAPSGDFSFSVIVPTPKAEAKEQSTEAVKPFLFEKTEPVKPSLAGATEVVSTTQKPVFSSGSSEAKEPATSALFGKSCENGSDPVKSAFAPAMNGPATAGAPDVSEKEEAALTPCLAEEFVFPLIVPAANVEVDDLLVAQYKDIFTF</sequence>
<dbReference type="GO" id="GO:0016973">
    <property type="term" value="P:poly(A)+ mRNA export from nucleus"/>
    <property type="evidence" value="ECO:0007669"/>
    <property type="project" value="TreeGrafter"/>
</dbReference>
<dbReference type="PANTHER" id="PTHR28284">
    <property type="entry name" value="NUCLEOPORIN NUP60"/>
    <property type="match status" value="1"/>
</dbReference>
<gene>
    <name evidence="2" type="ORF">BABINDRAFT_163439</name>
</gene>
<evidence type="ECO:0000256" key="1">
    <source>
        <dbReference type="SAM" id="MobiDB-lite"/>
    </source>
</evidence>
<dbReference type="EMBL" id="KV454439">
    <property type="protein sequence ID" value="ODQ77736.1"/>
    <property type="molecule type" value="Genomic_DNA"/>
</dbReference>
<dbReference type="Proteomes" id="UP000094336">
    <property type="component" value="Unassembled WGS sequence"/>
</dbReference>
<dbReference type="GO" id="GO:0034398">
    <property type="term" value="P:telomere tethering at nuclear periphery"/>
    <property type="evidence" value="ECO:0007669"/>
    <property type="project" value="TreeGrafter"/>
</dbReference>
<dbReference type="AlphaFoldDB" id="A0A1E3QJ54"/>
<organism evidence="2 3">
    <name type="scientific">Babjeviella inositovora NRRL Y-12698</name>
    <dbReference type="NCBI Taxonomy" id="984486"/>
    <lineage>
        <taxon>Eukaryota</taxon>
        <taxon>Fungi</taxon>
        <taxon>Dikarya</taxon>
        <taxon>Ascomycota</taxon>
        <taxon>Saccharomycotina</taxon>
        <taxon>Pichiomycetes</taxon>
        <taxon>Serinales incertae sedis</taxon>
        <taxon>Babjeviella</taxon>
    </lineage>
</organism>